<dbReference type="AlphaFoldDB" id="A0A9D4Z923"/>
<accession>A0A9D4Z923</accession>
<evidence type="ECO:0000313" key="1">
    <source>
        <dbReference type="EMBL" id="KAI5066099.1"/>
    </source>
</evidence>
<dbReference type="Proteomes" id="UP000886520">
    <property type="component" value="Chromosome 18"/>
</dbReference>
<gene>
    <name evidence="1" type="ORF">GOP47_0018723</name>
</gene>
<evidence type="ECO:0000313" key="2">
    <source>
        <dbReference type="Proteomes" id="UP000886520"/>
    </source>
</evidence>
<keyword evidence="2" id="KW-1185">Reference proteome</keyword>
<dbReference type="EMBL" id="JABFUD020000018">
    <property type="protein sequence ID" value="KAI5066099.1"/>
    <property type="molecule type" value="Genomic_DNA"/>
</dbReference>
<protein>
    <submittedName>
        <fullName evidence="1">Uncharacterized protein</fullName>
    </submittedName>
</protein>
<reference evidence="1" key="1">
    <citation type="submission" date="2021-01" db="EMBL/GenBank/DDBJ databases">
        <title>Adiantum capillus-veneris genome.</title>
        <authorList>
            <person name="Fang Y."/>
            <person name="Liao Q."/>
        </authorList>
    </citation>
    <scope>NUCLEOTIDE SEQUENCE</scope>
    <source>
        <strain evidence="1">H3</strain>
        <tissue evidence="1">Leaf</tissue>
    </source>
</reference>
<sequence length="75" mass="8441">MGLLLPNFVCSLASHRSCFKNIWLLSLISGWGRDDSTWRTSFFGCTIMTLVGGHQYIIKTTKAYSSSMNFVSNIE</sequence>
<proteinExistence type="predicted"/>
<comment type="caution">
    <text evidence="1">The sequence shown here is derived from an EMBL/GenBank/DDBJ whole genome shotgun (WGS) entry which is preliminary data.</text>
</comment>
<name>A0A9D4Z923_ADICA</name>
<organism evidence="1 2">
    <name type="scientific">Adiantum capillus-veneris</name>
    <name type="common">Maidenhair fern</name>
    <dbReference type="NCBI Taxonomy" id="13818"/>
    <lineage>
        <taxon>Eukaryota</taxon>
        <taxon>Viridiplantae</taxon>
        <taxon>Streptophyta</taxon>
        <taxon>Embryophyta</taxon>
        <taxon>Tracheophyta</taxon>
        <taxon>Polypodiopsida</taxon>
        <taxon>Polypodiidae</taxon>
        <taxon>Polypodiales</taxon>
        <taxon>Pteridineae</taxon>
        <taxon>Pteridaceae</taxon>
        <taxon>Vittarioideae</taxon>
        <taxon>Adiantum</taxon>
    </lineage>
</organism>